<dbReference type="EMBL" id="JANJ01000004">
    <property type="protein sequence ID" value="EXI62385.1"/>
    <property type="molecule type" value="Genomic_DNA"/>
</dbReference>
<proteinExistence type="predicted"/>
<evidence type="ECO:0000313" key="2">
    <source>
        <dbReference type="Proteomes" id="UP000054123"/>
    </source>
</evidence>
<organism evidence="1 2">
    <name type="scientific">Mannheimia granulomatis</name>
    <dbReference type="NCBI Taxonomy" id="85402"/>
    <lineage>
        <taxon>Bacteria</taxon>
        <taxon>Pseudomonadati</taxon>
        <taxon>Pseudomonadota</taxon>
        <taxon>Gammaproteobacteria</taxon>
        <taxon>Pasteurellales</taxon>
        <taxon>Pasteurellaceae</taxon>
        <taxon>Mannheimia</taxon>
    </lineage>
</organism>
<keyword evidence="2" id="KW-1185">Reference proteome</keyword>
<reference evidence="1 2" key="1">
    <citation type="journal article" date="2014" name="Genome Announc.">
        <title>Genome Sequence of a Presumptive Mannheimia haemolytica Strain with an A1/A6-Cross-Reactive Serotype from a White-Tailed Deer (Odocoileus virginianus).</title>
        <authorList>
            <person name="Lawrence P.K."/>
            <person name="Bey R.F."/>
            <person name="Wiener B."/>
            <person name="Kittichotirat W."/>
            <person name="Bumgarner R.E."/>
        </authorList>
    </citation>
    <scope>NUCLEOTIDE SEQUENCE [LARGE SCALE GENOMIC DNA]</scope>
    <source>
        <strain evidence="1 2">PKL10</strain>
    </source>
</reference>
<protein>
    <submittedName>
        <fullName evidence="1">Uncharacterized protein</fullName>
    </submittedName>
</protein>
<gene>
    <name evidence="1" type="ORF">AK33_05590</name>
</gene>
<dbReference type="Proteomes" id="UP000054123">
    <property type="component" value="Unassembled WGS sequence"/>
</dbReference>
<dbReference type="AlphaFoldDB" id="A0A011ND72"/>
<accession>A0A011ND72</accession>
<dbReference type="RefSeq" id="WP_042802568.1">
    <property type="nucleotide sequence ID" value="NZ_AVSP01000014.1"/>
</dbReference>
<comment type="caution">
    <text evidence="1">The sequence shown here is derived from an EMBL/GenBank/DDBJ whole genome shotgun (WGS) entry which is preliminary data.</text>
</comment>
<evidence type="ECO:0000313" key="1">
    <source>
        <dbReference type="EMBL" id="EXI62385.1"/>
    </source>
</evidence>
<name>A0A011ND72_9PAST</name>
<sequence>MTNEDAKLAFREQLIKIGVELREVKPTFLKHIANGCTEIEGKSFEFELCERIRCGIQISTPHNNKKLILPYETMCVMANAMGLFDEVQDE</sequence>
<dbReference type="PATRIC" id="fig|1450449.3.peg.1093"/>